<accession>A0A6M4MFN8</accession>
<evidence type="ECO:0000313" key="2">
    <source>
        <dbReference type="EMBL" id="QJR81919.1"/>
    </source>
</evidence>
<feature type="transmembrane region" description="Helical" evidence="1">
    <location>
        <begin position="493"/>
        <end position="514"/>
    </location>
</feature>
<keyword evidence="1" id="KW-0472">Membrane</keyword>
<dbReference type="EMBL" id="CP052766">
    <property type="protein sequence ID" value="QJR81919.1"/>
    <property type="molecule type" value="Genomic_DNA"/>
</dbReference>
<feature type="transmembrane region" description="Helical" evidence="1">
    <location>
        <begin position="460"/>
        <end position="478"/>
    </location>
</feature>
<dbReference type="AlphaFoldDB" id="A0A6M4MFN8"/>
<dbReference type="OrthoDB" id="9776609at2"/>
<dbReference type="InterPro" id="IPR005625">
    <property type="entry name" value="PepSY-ass_TM"/>
</dbReference>
<protein>
    <submittedName>
        <fullName evidence="2">PepSY domain-containing protein</fullName>
    </submittedName>
</protein>
<dbReference type="RefSeq" id="WP_075610114.1">
    <property type="nucleotide sequence ID" value="NZ_CP052766.1"/>
</dbReference>
<gene>
    <name evidence="2" type="ORF">CA267_014725</name>
</gene>
<dbReference type="KEGG" id="apel:CA267_014725"/>
<dbReference type="Pfam" id="PF03929">
    <property type="entry name" value="PepSY_TM"/>
    <property type="match status" value="1"/>
</dbReference>
<sequence length="538" mass="59292">MNQNTPTMRSKAKALLSLHTWSGIILGMLLYAVIFTGTVAVVSDEIGEWSNSNRHQNLVVTSNVNSTVNRLAAMTEQDYLDEISLYENHRQQLVYFFHTHKQNPSGEMDEYGTQYLVNSQGEVVSQQDGFGSELYAQDDSNALSRFLVAIHTELHIPSPWGLILTGILGLAMLIAAVSGFMMHRHLFTDIFAIRKQRDGKPLKRDSHTVAGTWSIPFAILLAFTGSFFSFATAFGLPAMAVVAFGGDQEAMMYTLVGEQQNKSEAPLESANLNKMVTDAAERQSSVPYFITVSHRGTESASMSAFFMPHEGKVGFEQLVYDATDGSFVEYKPQVGTVPSAGSVIMSLIYPIHFGTFAGLISKIIWISLGVAACYVTITGLQLYAFRNEKGETPWRWFSRLCIWGFYGLPLCSLSCAIGFFVSGEMELNQSAWTPLSFVIAAAVISAMSLLIKNLTVLKQVLFVANGVFCLTLPALRFLSSGKGWLEAAKQDMIAMMFIDIALLVCAGWCFYALYTLLQPGNKLAGNQTQPIEQQEMAK</sequence>
<name>A0A6M4MFN8_9ALTE</name>
<keyword evidence="3" id="KW-1185">Reference proteome</keyword>
<feature type="transmembrane region" description="Helical" evidence="1">
    <location>
        <begin position="397"/>
        <end position="420"/>
    </location>
</feature>
<evidence type="ECO:0000256" key="1">
    <source>
        <dbReference type="SAM" id="Phobius"/>
    </source>
</evidence>
<feature type="transmembrane region" description="Helical" evidence="1">
    <location>
        <begin position="21"/>
        <end position="42"/>
    </location>
</feature>
<feature type="transmembrane region" description="Helical" evidence="1">
    <location>
        <begin position="432"/>
        <end position="451"/>
    </location>
</feature>
<reference evidence="2 3" key="2">
    <citation type="submission" date="2020-04" db="EMBL/GenBank/DDBJ databases">
        <title>Complete genome sequence of Alteromonas pelagimontana 5.12T.</title>
        <authorList>
            <person name="Sinha R.K."/>
            <person name="Krishnan K.P."/>
            <person name="Kurian J.P."/>
        </authorList>
    </citation>
    <scope>NUCLEOTIDE SEQUENCE [LARGE SCALE GENOMIC DNA]</scope>
    <source>
        <strain evidence="2 3">5.12</strain>
    </source>
</reference>
<dbReference type="PANTHER" id="PTHR34219:SF4">
    <property type="entry name" value="PEPSY DOMAIN-CONTAINING PROTEIN"/>
    <property type="match status" value="1"/>
</dbReference>
<feature type="transmembrane region" description="Helical" evidence="1">
    <location>
        <begin position="363"/>
        <end position="385"/>
    </location>
</feature>
<keyword evidence="1" id="KW-1133">Transmembrane helix</keyword>
<dbReference type="PANTHER" id="PTHR34219">
    <property type="entry name" value="IRON-REGULATED INNER MEMBRANE PROTEIN-RELATED"/>
    <property type="match status" value="1"/>
</dbReference>
<organism evidence="2 3">
    <name type="scientific">Alteromonas pelagimontana</name>
    <dbReference type="NCBI Taxonomy" id="1858656"/>
    <lineage>
        <taxon>Bacteria</taxon>
        <taxon>Pseudomonadati</taxon>
        <taxon>Pseudomonadota</taxon>
        <taxon>Gammaproteobacteria</taxon>
        <taxon>Alteromonadales</taxon>
        <taxon>Alteromonadaceae</taxon>
        <taxon>Alteromonas/Salinimonas group</taxon>
        <taxon>Alteromonas</taxon>
    </lineage>
</organism>
<reference evidence="3" key="1">
    <citation type="submission" date="2014-12" db="EMBL/GenBank/DDBJ databases">
        <title>Complete genome sequence of a multi-drug resistant Klebsiella pneumoniae.</title>
        <authorList>
            <person name="Hua X."/>
            <person name="Chen Q."/>
            <person name="Li X."/>
            <person name="Feng Y."/>
            <person name="Ruan Z."/>
            <person name="Yu Y."/>
        </authorList>
    </citation>
    <scope>NUCLEOTIDE SEQUENCE [LARGE SCALE GENOMIC DNA]</scope>
    <source>
        <strain evidence="3">5.12</strain>
    </source>
</reference>
<keyword evidence="1" id="KW-0812">Transmembrane</keyword>
<feature type="transmembrane region" description="Helical" evidence="1">
    <location>
        <begin position="162"/>
        <end position="187"/>
    </location>
</feature>
<proteinExistence type="predicted"/>
<feature type="transmembrane region" description="Helical" evidence="1">
    <location>
        <begin position="208"/>
        <end position="231"/>
    </location>
</feature>
<evidence type="ECO:0000313" key="3">
    <source>
        <dbReference type="Proteomes" id="UP000219285"/>
    </source>
</evidence>
<dbReference type="Proteomes" id="UP000219285">
    <property type="component" value="Chromosome"/>
</dbReference>